<evidence type="ECO:0000313" key="4">
    <source>
        <dbReference type="Proteomes" id="UP001527202"/>
    </source>
</evidence>
<sequence>MDAMSTLRDQRVVIIGGSSGIGLAAARQAVGQGAEVIIAGRSAERLQQAEEALKLPESGVSSHEDIHPAGRVRTFRLNNRNEDELQSFFDRVGAFDHLFTPGASYVRGPITSDAETAHSCFEGKFWPQYNAVKYAVPYLSRSGSVVLMSGAFSQRPLGDGASYAACNGAIESLGKALAVELAPVRVNVVSPGTIVTDFNWEGASREKREESYNAYNDMCLLGRTGNADEVAHTVVYLMTNGYTTGSTLFPDGGYILR</sequence>
<dbReference type="Proteomes" id="UP001527202">
    <property type="component" value="Unassembled WGS sequence"/>
</dbReference>
<reference evidence="3 4" key="1">
    <citation type="submission" date="2022-05" db="EMBL/GenBank/DDBJ databases">
        <title>Genome Sequencing of Bee-Associated Microbes.</title>
        <authorList>
            <person name="Dunlap C."/>
        </authorList>
    </citation>
    <scope>NUCLEOTIDE SEQUENCE [LARGE SCALE GENOMIC DNA]</scope>
    <source>
        <strain evidence="3 4">NRRL B-23120</strain>
    </source>
</reference>
<proteinExistence type="inferred from homology"/>
<dbReference type="Pfam" id="PF13561">
    <property type="entry name" value="adh_short_C2"/>
    <property type="match status" value="1"/>
</dbReference>
<dbReference type="InterPro" id="IPR036291">
    <property type="entry name" value="NAD(P)-bd_dom_sf"/>
</dbReference>
<protein>
    <submittedName>
        <fullName evidence="3">SDR family oxidoreductase</fullName>
    </submittedName>
</protein>
<accession>A0ABT4FFV9</accession>
<keyword evidence="2" id="KW-0560">Oxidoreductase</keyword>
<dbReference type="GeneID" id="95373369"/>
<keyword evidence="4" id="KW-1185">Reference proteome</keyword>
<gene>
    <name evidence="3" type="ORF">M5X16_16240</name>
</gene>
<dbReference type="Gene3D" id="3.40.50.720">
    <property type="entry name" value="NAD(P)-binding Rossmann-like Domain"/>
    <property type="match status" value="1"/>
</dbReference>
<dbReference type="PRINTS" id="PR00081">
    <property type="entry name" value="GDHRDH"/>
</dbReference>
<dbReference type="InterPro" id="IPR051122">
    <property type="entry name" value="SDR_DHRS6-like"/>
</dbReference>
<evidence type="ECO:0000256" key="1">
    <source>
        <dbReference type="ARBA" id="ARBA00006484"/>
    </source>
</evidence>
<dbReference type="PANTHER" id="PTHR43477:SF1">
    <property type="entry name" value="DIHYDROANTICAPSIN 7-DEHYDROGENASE"/>
    <property type="match status" value="1"/>
</dbReference>
<dbReference type="SUPFAM" id="SSF51735">
    <property type="entry name" value="NAD(P)-binding Rossmann-fold domains"/>
    <property type="match status" value="1"/>
</dbReference>
<dbReference type="EMBL" id="JAMDMJ010000018">
    <property type="protein sequence ID" value="MCY9597311.1"/>
    <property type="molecule type" value="Genomic_DNA"/>
</dbReference>
<dbReference type="CDD" id="cd05233">
    <property type="entry name" value="SDR_c"/>
    <property type="match status" value="1"/>
</dbReference>
<name>A0ABT4FFV9_9BACL</name>
<organism evidence="3 4">
    <name type="scientific">Paenibacillus chitinolyticus</name>
    <dbReference type="NCBI Taxonomy" id="79263"/>
    <lineage>
        <taxon>Bacteria</taxon>
        <taxon>Bacillati</taxon>
        <taxon>Bacillota</taxon>
        <taxon>Bacilli</taxon>
        <taxon>Bacillales</taxon>
        <taxon>Paenibacillaceae</taxon>
        <taxon>Paenibacillus</taxon>
    </lineage>
</organism>
<dbReference type="RefSeq" id="WP_174446829.1">
    <property type="nucleotide sequence ID" value="NZ_CP026520.1"/>
</dbReference>
<comment type="caution">
    <text evidence="3">The sequence shown here is derived from an EMBL/GenBank/DDBJ whole genome shotgun (WGS) entry which is preliminary data.</text>
</comment>
<evidence type="ECO:0000256" key="2">
    <source>
        <dbReference type="ARBA" id="ARBA00023002"/>
    </source>
</evidence>
<dbReference type="InterPro" id="IPR002347">
    <property type="entry name" value="SDR_fam"/>
</dbReference>
<comment type="similarity">
    <text evidence="1">Belongs to the short-chain dehydrogenases/reductases (SDR) family.</text>
</comment>
<dbReference type="PANTHER" id="PTHR43477">
    <property type="entry name" value="DIHYDROANTICAPSIN 7-DEHYDROGENASE"/>
    <property type="match status" value="1"/>
</dbReference>
<evidence type="ECO:0000313" key="3">
    <source>
        <dbReference type="EMBL" id="MCY9597311.1"/>
    </source>
</evidence>